<evidence type="ECO:0000313" key="2">
    <source>
        <dbReference type="Proteomes" id="UP001239111"/>
    </source>
</evidence>
<protein>
    <submittedName>
        <fullName evidence="1">Uncharacterized protein</fullName>
    </submittedName>
</protein>
<sequence length="348" mass="40179">MFSFGSVPSLKTLILNWNKRENISLDTFFNFDTKFYFPELTHLSLVDTGITHIEINWSEYFPKIEELDVTENYLVSVDDFLKNLPPTLRSLKMRVMGLTKLRILNLNLLRSLNLDGNDFHSIKRSNCDENSLCLENLDSLEYLSLFFCKIHSIAADAFEKMTKLVHLNIIVNEITQISSGTFGHSPSLSHLFINVNPLVDVSFLGELKNLTSLHMNGIVDSRAMKSLWSLSSLRMIQVLSLGANDISSIPRRFLDNLQDLRELRLFNNRISSLSPGSWQKNLKVIDLSKNQITKIEDLHLSEARSLEYLDLRRNKLVSIDPEVRKTLPENLDLKLYDEYYVNGRRKHN</sequence>
<dbReference type="Proteomes" id="UP001239111">
    <property type="component" value="Chromosome 3"/>
</dbReference>
<proteinExistence type="predicted"/>
<gene>
    <name evidence="1" type="ORF">QAD02_004559</name>
</gene>
<reference evidence="1" key="1">
    <citation type="submission" date="2023-04" db="EMBL/GenBank/DDBJ databases">
        <title>A chromosome-level genome assembly of the parasitoid wasp Eretmocerus hayati.</title>
        <authorList>
            <person name="Zhong Y."/>
            <person name="Liu S."/>
            <person name="Liu Y."/>
        </authorList>
    </citation>
    <scope>NUCLEOTIDE SEQUENCE</scope>
    <source>
        <strain evidence="1">ZJU_SS_LIU_2023</strain>
    </source>
</reference>
<keyword evidence="2" id="KW-1185">Reference proteome</keyword>
<comment type="caution">
    <text evidence="1">The sequence shown here is derived from an EMBL/GenBank/DDBJ whole genome shotgun (WGS) entry which is preliminary data.</text>
</comment>
<dbReference type="EMBL" id="CM056743">
    <property type="protein sequence ID" value="KAJ8673297.1"/>
    <property type="molecule type" value="Genomic_DNA"/>
</dbReference>
<accession>A0ACC2NQA2</accession>
<evidence type="ECO:0000313" key="1">
    <source>
        <dbReference type="EMBL" id="KAJ8673297.1"/>
    </source>
</evidence>
<organism evidence="1 2">
    <name type="scientific">Eretmocerus hayati</name>
    <dbReference type="NCBI Taxonomy" id="131215"/>
    <lineage>
        <taxon>Eukaryota</taxon>
        <taxon>Metazoa</taxon>
        <taxon>Ecdysozoa</taxon>
        <taxon>Arthropoda</taxon>
        <taxon>Hexapoda</taxon>
        <taxon>Insecta</taxon>
        <taxon>Pterygota</taxon>
        <taxon>Neoptera</taxon>
        <taxon>Endopterygota</taxon>
        <taxon>Hymenoptera</taxon>
        <taxon>Apocrita</taxon>
        <taxon>Proctotrupomorpha</taxon>
        <taxon>Chalcidoidea</taxon>
        <taxon>Aphelinidae</taxon>
        <taxon>Aphelininae</taxon>
        <taxon>Eretmocerus</taxon>
    </lineage>
</organism>
<name>A0ACC2NQA2_9HYME</name>